<organism evidence="1 2">
    <name type="scientific">Pleurodeles waltl</name>
    <name type="common">Iberian ribbed newt</name>
    <dbReference type="NCBI Taxonomy" id="8319"/>
    <lineage>
        <taxon>Eukaryota</taxon>
        <taxon>Metazoa</taxon>
        <taxon>Chordata</taxon>
        <taxon>Craniata</taxon>
        <taxon>Vertebrata</taxon>
        <taxon>Euteleostomi</taxon>
        <taxon>Amphibia</taxon>
        <taxon>Batrachia</taxon>
        <taxon>Caudata</taxon>
        <taxon>Salamandroidea</taxon>
        <taxon>Salamandridae</taxon>
        <taxon>Pleurodelinae</taxon>
        <taxon>Pleurodeles</taxon>
    </lineage>
</organism>
<gene>
    <name evidence="1" type="ORF">NDU88_007229</name>
</gene>
<dbReference type="EMBL" id="JANPWB010000015">
    <property type="protein sequence ID" value="KAJ1094149.1"/>
    <property type="molecule type" value="Genomic_DNA"/>
</dbReference>
<accession>A0AAV7LT16</accession>
<comment type="caution">
    <text evidence="1">The sequence shown here is derived from an EMBL/GenBank/DDBJ whole genome shotgun (WGS) entry which is preliminary data.</text>
</comment>
<name>A0AAV7LT16_PLEWA</name>
<protein>
    <submittedName>
        <fullName evidence="1">Uncharacterized protein</fullName>
    </submittedName>
</protein>
<proteinExistence type="predicted"/>
<dbReference type="AlphaFoldDB" id="A0AAV7LT16"/>
<sequence>MLALLPPVPPPGRWDEGRIAVVRFLLLVLPSFSSLPLRTALRLALLSPLQFSAVRPHVVLLPLVLSLPTDSPLQNIPMWV</sequence>
<reference evidence="1" key="1">
    <citation type="journal article" date="2022" name="bioRxiv">
        <title>Sequencing and chromosome-scale assembly of the giantPleurodeles waltlgenome.</title>
        <authorList>
            <person name="Brown T."/>
            <person name="Elewa A."/>
            <person name="Iarovenko S."/>
            <person name="Subramanian E."/>
            <person name="Araus A.J."/>
            <person name="Petzold A."/>
            <person name="Susuki M."/>
            <person name="Suzuki K.-i.T."/>
            <person name="Hayashi T."/>
            <person name="Toyoda A."/>
            <person name="Oliveira C."/>
            <person name="Osipova E."/>
            <person name="Leigh N.D."/>
            <person name="Simon A."/>
            <person name="Yun M.H."/>
        </authorList>
    </citation>
    <scope>NUCLEOTIDE SEQUENCE</scope>
    <source>
        <strain evidence="1">20211129_DDA</strain>
        <tissue evidence="1">Liver</tissue>
    </source>
</reference>
<evidence type="ECO:0000313" key="2">
    <source>
        <dbReference type="Proteomes" id="UP001066276"/>
    </source>
</evidence>
<keyword evidence="2" id="KW-1185">Reference proteome</keyword>
<evidence type="ECO:0000313" key="1">
    <source>
        <dbReference type="EMBL" id="KAJ1094149.1"/>
    </source>
</evidence>
<dbReference type="Proteomes" id="UP001066276">
    <property type="component" value="Chromosome 11"/>
</dbReference>